<dbReference type="SUPFAM" id="SSF53474">
    <property type="entry name" value="alpha/beta-Hydrolases"/>
    <property type="match status" value="1"/>
</dbReference>
<accession>E4N1N8</accession>
<keyword evidence="3" id="KW-1133">Transmembrane helix</keyword>
<feature type="domain" description="AB hydrolase-1" evidence="4">
    <location>
        <begin position="144"/>
        <end position="404"/>
    </location>
</feature>
<dbReference type="GO" id="GO:0006508">
    <property type="term" value="P:proteolysis"/>
    <property type="evidence" value="ECO:0007669"/>
    <property type="project" value="InterPro"/>
</dbReference>
<protein>
    <submittedName>
        <fullName evidence="5">Putative hydrolase</fullName>
    </submittedName>
</protein>
<dbReference type="PRINTS" id="PR00793">
    <property type="entry name" value="PROAMNOPTASE"/>
</dbReference>
<dbReference type="InterPro" id="IPR050266">
    <property type="entry name" value="AB_hydrolase_sf"/>
</dbReference>
<dbReference type="Proteomes" id="UP000007076">
    <property type="component" value="Chromosome"/>
</dbReference>
<dbReference type="KEGG" id="ksk:KSE_63140"/>
<dbReference type="Pfam" id="PF00561">
    <property type="entry name" value="Abhydrolase_1"/>
    <property type="match status" value="1"/>
</dbReference>
<dbReference type="PATRIC" id="fig|452652.3.peg.6333"/>
<feature type="transmembrane region" description="Helical" evidence="3">
    <location>
        <begin position="88"/>
        <end position="106"/>
    </location>
</feature>
<reference evidence="5 6" key="1">
    <citation type="journal article" date="2010" name="DNA Res.">
        <title>Genome sequence of Kitasatospora setae NBRC 14216T: an evolutionary snapshot of the family Streptomycetaceae.</title>
        <authorList>
            <person name="Ichikawa N."/>
            <person name="Oguchi A."/>
            <person name="Ikeda H."/>
            <person name="Ishikawa J."/>
            <person name="Kitani S."/>
            <person name="Watanabe Y."/>
            <person name="Nakamura S."/>
            <person name="Katano Y."/>
            <person name="Kishi E."/>
            <person name="Sasagawa M."/>
            <person name="Ankai A."/>
            <person name="Fukui S."/>
            <person name="Hashimoto Y."/>
            <person name="Kamata S."/>
            <person name="Otoguro M."/>
            <person name="Tanikawa S."/>
            <person name="Nihira T."/>
            <person name="Horinouchi S."/>
            <person name="Ohnishi Y."/>
            <person name="Hayakawa M."/>
            <person name="Kuzuyama T."/>
            <person name="Arisawa A."/>
            <person name="Nomoto F."/>
            <person name="Miura H."/>
            <person name="Takahashi Y."/>
            <person name="Fujita N."/>
        </authorList>
    </citation>
    <scope>NUCLEOTIDE SEQUENCE [LARGE SCALE GENOMIC DNA]</scope>
    <source>
        <strain evidence="6">ATCC 33774 / DSM 43861 / JCM 3304 / KCC A-0304 / NBRC 14216 / KM-6054</strain>
    </source>
</reference>
<dbReference type="ESTHER" id="kitsk-e4n1n8">
    <property type="family name" value="Proline_iminopeptidase"/>
</dbReference>
<evidence type="ECO:0000256" key="3">
    <source>
        <dbReference type="SAM" id="Phobius"/>
    </source>
</evidence>
<organism evidence="5 6">
    <name type="scientific">Kitasatospora setae (strain ATCC 33774 / DSM 43861 / JCM 3304 / KCC A-0304 / NBRC 14216 / KM-6054)</name>
    <name type="common">Streptomyces setae</name>
    <dbReference type="NCBI Taxonomy" id="452652"/>
    <lineage>
        <taxon>Bacteria</taxon>
        <taxon>Bacillati</taxon>
        <taxon>Actinomycetota</taxon>
        <taxon>Actinomycetes</taxon>
        <taxon>Kitasatosporales</taxon>
        <taxon>Streptomycetaceae</taxon>
        <taxon>Kitasatospora</taxon>
    </lineage>
</organism>
<dbReference type="eggNOG" id="COG2267">
    <property type="taxonomic scope" value="Bacteria"/>
</dbReference>
<evidence type="ECO:0000259" key="4">
    <source>
        <dbReference type="Pfam" id="PF00561"/>
    </source>
</evidence>
<sequence>MGGMKSMKSMERMESGQRAKSTRRTLIAVGLVPVGLIGGTVGAGLGLLAAGALAPVRWLMLGGALLGLAAGAWWPLRGAARLGGWPARTPAAVAALLAAALAAAVLPPGERAAPATAAAYWDLPTGSRLAYHLTPARGPARDTPVIRLHGGPGTPGEAADGLDTALAAAGYPVYAYDQLGSGDSPRPAGLDGYTVQRQIDDLEAVRQRIGAERVVLIGASWGGTLAAEYLAAHPGHVARAVFTSPGALWAPAYSDEQAGQLWDRLTDAQRRQVARIGTTPRATLWALLAAVDPAQARALLPDAEADALFRQLLAATGSAATCTPGGGDVPVKTPGYYANQLIAADLRHRPDPRPALRTARVPALVLRGECDYKHWPVTREYRDTLPDARLLYVPGAGHAIAVDRPAEYRAAVLAFLTDAPLPRAPYAGEADPAGSR</sequence>
<dbReference type="STRING" id="452652.KSE_63140"/>
<dbReference type="GO" id="GO:0016020">
    <property type="term" value="C:membrane"/>
    <property type="evidence" value="ECO:0007669"/>
    <property type="project" value="TreeGrafter"/>
</dbReference>
<dbReference type="InterPro" id="IPR000073">
    <property type="entry name" value="AB_hydrolase_1"/>
</dbReference>
<keyword evidence="6" id="KW-1185">Reference proteome</keyword>
<dbReference type="Gene3D" id="3.40.50.1820">
    <property type="entry name" value="alpha/beta hydrolase"/>
    <property type="match status" value="1"/>
</dbReference>
<evidence type="ECO:0000313" key="5">
    <source>
        <dbReference type="EMBL" id="BAJ32072.1"/>
    </source>
</evidence>
<evidence type="ECO:0000256" key="2">
    <source>
        <dbReference type="ARBA" id="ARBA00022801"/>
    </source>
</evidence>
<proteinExistence type="inferred from homology"/>
<keyword evidence="2 5" id="KW-0378">Hydrolase</keyword>
<dbReference type="AlphaFoldDB" id="E4N1N8"/>
<keyword evidence="3" id="KW-0812">Transmembrane</keyword>
<gene>
    <name evidence="5" type="ordered locus">KSE_63140</name>
</gene>
<feature type="transmembrane region" description="Helical" evidence="3">
    <location>
        <begin position="58"/>
        <end position="76"/>
    </location>
</feature>
<name>E4N1N8_KITSK</name>
<evidence type="ECO:0000313" key="6">
    <source>
        <dbReference type="Proteomes" id="UP000007076"/>
    </source>
</evidence>
<comment type="similarity">
    <text evidence="1">Belongs to the peptidase S33 family.</text>
</comment>
<keyword evidence="3" id="KW-0472">Membrane</keyword>
<dbReference type="EMBL" id="AP010968">
    <property type="protein sequence ID" value="BAJ32072.1"/>
    <property type="molecule type" value="Genomic_DNA"/>
</dbReference>
<dbReference type="PANTHER" id="PTHR43798">
    <property type="entry name" value="MONOACYLGLYCEROL LIPASE"/>
    <property type="match status" value="1"/>
</dbReference>
<dbReference type="GO" id="GO:0004177">
    <property type="term" value="F:aminopeptidase activity"/>
    <property type="evidence" value="ECO:0007669"/>
    <property type="project" value="UniProtKB-EC"/>
</dbReference>
<dbReference type="InterPro" id="IPR029058">
    <property type="entry name" value="AB_hydrolase_fold"/>
</dbReference>
<dbReference type="HOGENOM" id="CLU_632989_0_0_11"/>
<dbReference type="InterPro" id="IPR002410">
    <property type="entry name" value="Peptidase_S33"/>
</dbReference>
<dbReference type="PANTHER" id="PTHR43798:SF31">
    <property type="entry name" value="AB HYDROLASE SUPERFAMILY PROTEIN YCLE"/>
    <property type="match status" value="1"/>
</dbReference>
<evidence type="ECO:0000256" key="1">
    <source>
        <dbReference type="ARBA" id="ARBA00010088"/>
    </source>
</evidence>